<dbReference type="PANTHER" id="PTHR47807:SF1">
    <property type="entry name" value="PROTEIN TBF1"/>
    <property type="match status" value="1"/>
</dbReference>
<dbReference type="EMBL" id="KV417297">
    <property type="protein sequence ID" value="KZO94109.1"/>
    <property type="molecule type" value="Genomic_DNA"/>
</dbReference>
<organism evidence="2 3">
    <name type="scientific">Calocera viscosa (strain TUFC12733)</name>
    <dbReference type="NCBI Taxonomy" id="1330018"/>
    <lineage>
        <taxon>Eukaryota</taxon>
        <taxon>Fungi</taxon>
        <taxon>Dikarya</taxon>
        <taxon>Basidiomycota</taxon>
        <taxon>Agaricomycotina</taxon>
        <taxon>Dacrymycetes</taxon>
        <taxon>Dacrymycetales</taxon>
        <taxon>Dacrymycetaceae</taxon>
        <taxon>Calocera</taxon>
    </lineage>
</organism>
<dbReference type="OrthoDB" id="3270248at2759"/>
<evidence type="ECO:0000313" key="2">
    <source>
        <dbReference type="EMBL" id="KZO94109.1"/>
    </source>
</evidence>
<evidence type="ECO:0008006" key="4">
    <source>
        <dbReference type="Google" id="ProtNLM"/>
    </source>
</evidence>
<feature type="compositionally biased region" description="Acidic residues" evidence="1">
    <location>
        <begin position="292"/>
        <end position="312"/>
    </location>
</feature>
<dbReference type="Gene3D" id="1.10.10.60">
    <property type="entry name" value="Homeodomain-like"/>
    <property type="match status" value="1"/>
</dbReference>
<feature type="region of interest" description="Disordered" evidence="1">
    <location>
        <begin position="103"/>
        <end position="383"/>
    </location>
</feature>
<reference evidence="2 3" key="1">
    <citation type="journal article" date="2016" name="Mol. Biol. Evol.">
        <title>Comparative Genomics of Early-Diverging Mushroom-Forming Fungi Provides Insights into the Origins of Lignocellulose Decay Capabilities.</title>
        <authorList>
            <person name="Nagy L.G."/>
            <person name="Riley R."/>
            <person name="Tritt A."/>
            <person name="Adam C."/>
            <person name="Daum C."/>
            <person name="Floudas D."/>
            <person name="Sun H."/>
            <person name="Yadav J.S."/>
            <person name="Pangilinan J."/>
            <person name="Larsson K.H."/>
            <person name="Matsuura K."/>
            <person name="Barry K."/>
            <person name="Labutti K."/>
            <person name="Kuo R."/>
            <person name="Ohm R.A."/>
            <person name="Bhattacharya S.S."/>
            <person name="Shirouzu T."/>
            <person name="Yoshinaga Y."/>
            <person name="Martin F.M."/>
            <person name="Grigoriev I.V."/>
            <person name="Hibbett D.S."/>
        </authorList>
    </citation>
    <scope>NUCLEOTIDE SEQUENCE [LARGE SCALE GENOMIC DNA]</scope>
    <source>
        <strain evidence="2 3">TUFC12733</strain>
    </source>
</reference>
<gene>
    <name evidence="2" type="ORF">CALVIDRAFT_234433</name>
</gene>
<accession>A0A167JZS0</accession>
<feature type="compositionally biased region" description="Basic residues" evidence="1">
    <location>
        <begin position="118"/>
        <end position="138"/>
    </location>
</feature>
<keyword evidence="3" id="KW-1185">Reference proteome</keyword>
<feature type="compositionally biased region" description="Acidic residues" evidence="1">
    <location>
        <begin position="153"/>
        <end position="163"/>
    </location>
</feature>
<dbReference type="AlphaFoldDB" id="A0A167JZS0"/>
<dbReference type="Proteomes" id="UP000076738">
    <property type="component" value="Unassembled WGS sequence"/>
</dbReference>
<dbReference type="PANTHER" id="PTHR47807">
    <property type="entry name" value="PROTEIN TBF1"/>
    <property type="match status" value="1"/>
</dbReference>
<feature type="compositionally biased region" description="Basic and acidic residues" evidence="1">
    <location>
        <begin position="277"/>
        <end position="291"/>
    </location>
</feature>
<evidence type="ECO:0000256" key="1">
    <source>
        <dbReference type="SAM" id="MobiDB-lite"/>
    </source>
</evidence>
<feature type="compositionally biased region" description="Pro residues" evidence="1">
    <location>
        <begin position="199"/>
        <end position="208"/>
    </location>
</feature>
<feature type="compositionally biased region" description="Acidic residues" evidence="1">
    <location>
        <begin position="179"/>
        <end position="191"/>
    </location>
</feature>
<feature type="compositionally biased region" description="Low complexity" evidence="1">
    <location>
        <begin position="164"/>
        <end position="177"/>
    </location>
</feature>
<feature type="compositionally biased region" description="Polar residues" evidence="1">
    <location>
        <begin position="241"/>
        <end position="250"/>
    </location>
</feature>
<protein>
    <recommendedName>
        <fullName evidence="4">Myb-like domain-containing protein</fullName>
    </recommendedName>
</protein>
<dbReference type="GO" id="GO:0003691">
    <property type="term" value="F:double-stranded telomeric DNA binding"/>
    <property type="evidence" value="ECO:0007669"/>
    <property type="project" value="TreeGrafter"/>
</dbReference>
<feature type="compositionally biased region" description="Low complexity" evidence="1">
    <location>
        <begin position="142"/>
        <end position="152"/>
    </location>
</feature>
<sequence length="459" mass="50074">MEPNDLRRFESVWAHRAQQEIRKLAHKPPRLEDAISLMRTGLLKDIIEGIVPVLGDYAPTSATPFPSPMKSAAISPVKPKTVRAGFAWNLAQSDAIRLQESASFVEPEEEAEDEAPAKGKRGKGKKARKGKGKGRAKKTNGTARTGSTTGTEAETESEQEDEMAVAAAIAPTVPTIAETSDETLPDIDDIILETQLMQPPAPAAPPVTPKGKKRAREESASPTPRAAKKQARASPVKPSTAGPSTTQLPTPRQFFEDTQVPTPAAKQTPKQPPAEKPMADDTHTEADKVVEINDDEDEVPEEEVEQEEDEEDQLRSSVPLPTPEKPKPPRPAAGPSKAPAAPPTPPPKKEKKPKRDLSSSPAKSAINKKNRYATGGNELGRRQWSTVEDNALMSALEDIHDQGAMSMKWKTVLLWHGPDGSKSTILKDRNNAQLKDRARNLFLKYQRNGQEPPVWLPDK</sequence>
<proteinExistence type="predicted"/>
<dbReference type="STRING" id="1330018.A0A167JZS0"/>
<evidence type="ECO:0000313" key="3">
    <source>
        <dbReference type="Proteomes" id="UP000076738"/>
    </source>
</evidence>
<dbReference type="GO" id="GO:0010833">
    <property type="term" value="P:telomere maintenance via telomere lengthening"/>
    <property type="evidence" value="ECO:0007669"/>
    <property type="project" value="TreeGrafter"/>
</dbReference>
<name>A0A167JZS0_CALVF</name>
<dbReference type="InterPro" id="IPR052833">
    <property type="entry name" value="Telomeric_DNA-bd_trans-reg"/>
</dbReference>